<dbReference type="AlphaFoldDB" id="A0A858RN97"/>
<dbReference type="RefSeq" id="WP_169456654.1">
    <property type="nucleotide sequence ID" value="NZ_CP051774.1"/>
</dbReference>
<dbReference type="EMBL" id="CP051774">
    <property type="protein sequence ID" value="QJE98195.1"/>
    <property type="molecule type" value="Genomic_DNA"/>
</dbReference>
<organism evidence="3 4">
    <name type="scientific">Luteolibacter luteus</name>
    <dbReference type="NCBI Taxonomy" id="2728835"/>
    <lineage>
        <taxon>Bacteria</taxon>
        <taxon>Pseudomonadati</taxon>
        <taxon>Verrucomicrobiota</taxon>
        <taxon>Verrucomicrobiia</taxon>
        <taxon>Verrucomicrobiales</taxon>
        <taxon>Verrucomicrobiaceae</taxon>
        <taxon>Luteolibacter</taxon>
    </lineage>
</organism>
<evidence type="ECO:0000256" key="2">
    <source>
        <dbReference type="SAM" id="SignalP"/>
    </source>
</evidence>
<sequence>MFKHIVSPIAALSLPFTLGSCALIFQGTSDEVGFTSSQAGASVHVDGETHSLPATLEVSKKTTSATFSHPKYQSRSIEWKRDFQQSFFILDFLFTPGYGLVGWITDGSTGAWYAQPRVINYDFQTGQTNAPLAKPKTESSSSDKPRRRH</sequence>
<protein>
    <recommendedName>
        <fullName evidence="5">PEGA domain-containing protein</fullName>
    </recommendedName>
</protein>
<gene>
    <name evidence="3" type="ORF">HHL09_21195</name>
</gene>
<keyword evidence="4" id="KW-1185">Reference proteome</keyword>
<accession>A0A858RN97</accession>
<evidence type="ECO:0008006" key="5">
    <source>
        <dbReference type="Google" id="ProtNLM"/>
    </source>
</evidence>
<dbReference type="Proteomes" id="UP000501812">
    <property type="component" value="Chromosome"/>
</dbReference>
<dbReference type="PROSITE" id="PS51257">
    <property type="entry name" value="PROKAR_LIPOPROTEIN"/>
    <property type="match status" value="1"/>
</dbReference>
<feature type="signal peptide" evidence="2">
    <location>
        <begin position="1"/>
        <end position="22"/>
    </location>
</feature>
<proteinExistence type="predicted"/>
<feature type="compositionally biased region" description="Basic and acidic residues" evidence="1">
    <location>
        <begin position="135"/>
        <end position="149"/>
    </location>
</feature>
<feature type="region of interest" description="Disordered" evidence="1">
    <location>
        <begin position="126"/>
        <end position="149"/>
    </location>
</feature>
<keyword evidence="2" id="KW-0732">Signal</keyword>
<feature type="chain" id="PRO_5032851354" description="PEGA domain-containing protein" evidence="2">
    <location>
        <begin position="23"/>
        <end position="149"/>
    </location>
</feature>
<evidence type="ECO:0000313" key="3">
    <source>
        <dbReference type="EMBL" id="QJE98195.1"/>
    </source>
</evidence>
<name>A0A858RN97_9BACT</name>
<evidence type="ECO:0000256" key="1">
    <source>
        <dbReference type="SAM" id="MobiDB-lite"/>
    </source>
</evidence>
<evidence type="ECO:0000313" key="4">
    <source>
        <dbReference type="Proteomes" id="UP000501812"/>
    </source>
</evidence>
<reference evidence="3 4" key="1">
    <citation type="submission" date="2020-04" db="EMBL/GenBank/DDBJ databases">
        <title>Luteolibacter sp. G-1-1-1 isolated from soil.</title>
        <authorList>
            <person name="Dahal R.H."/>
        </authorList>
    </citation>
    <scope>NUCLEOTIDE SEQUENCE [LARGE SCALE GENOMIC DNA]</scope>
    <source>
        <strain evidence="3 4">G-1-1-1</strain>
    </source>
</reference>
<dbReference type="KEGG" id="luo:HHL09_21195"/>